<dbReference type="EMBL" id="KY052824">
    <property type="protein sequence ID" value="ASF00261.1"/>
    <property type="molecule type" value="Genomic_DNA"/>
</dbReference>
<proteinExistence type="predicted"/>
<protein>
    <submittedName>
        <fullName evidence="1">Putative virion structural protein</fullName>
    </submittedName>
</protein>
<reference evidence="1" key="1">
    <citation type="submission" date="2016-10" db="EMBL/GenBank/DDBJ databases">
        <authorList>
            <person name="Varghese N."/>
        </authorList>
    </citation>
    <scope>NUCLEOTIDE SEQUENCE</scope>
</reference>
<name>A0A218MLY2_9VIRU</name>
<reference evidence="1" key="2">
    <citation type="journal article" date="2017" name="Nat. Commun.">
        <title>Single-virus genomics reveals hidden cosmopolitan and abundant viruses.</title>
        <authorList>
            <person name="Martinez-Hernandez F."/>
            <person name="Fornas O."/>
            <person name="Lluesma Gomez M."/>
            <person name="Bolduc B."/>
            <person name="de la Cruz Pena M.J."/>
            <person name="Martinez J.M."/>
            <person name="Anton J."/>
            <person name="Gasol J.M."/>
            <person name="Rosselli R."/>
            <person name="Rodriguez-Valera F."/>
            <person name="Sullivan M.B."/>
            <person name="Acinas S.G."/>
            <person name="Martinez-Garcia M."/>
        </authorList>
    </citation>
    <scope>NUCLEOTIDE SEQUENCE</scope>
</reference>
<organism evidence="1">
    <name type="scientific">uncultured virus</name>
    <dbReference type="NCBI Taxonomy" id="340016"/>
    <lineage>
        <taxon>Viruses</taxon>
        <taxon>environmental samples</taxon>
    </lineage>
</organism>
<accession>A0A218MLY2</accession>
<evidence type="ECO:0000313" key="1">
    <source>
        <dbReference type="EMBL" id="ASF00261.1"/>
    </source>
</evidence>
<sequence>MANTFKVVTFAAEPASAGTPYVMYTVATSTTTVVLGLVLSNINTTAVTAEVELVSTTSARGGANNVANGTSFLIKDVNIPTGSSLEILSGGKVVLEAGDKIQVDCSVADKLSGTLSIMEIT</sequence>